<evidence type="ECO:0000313" key="4">
    <source>
        <dbReference type="Proteomes" id="UP000599688"/>
    </source>
</evidence>
<dbReference type="NCBIfam" id="TIGR04131">
    <property type="entry name" value="Bac_Flav_CTERM"/>
    <property type="match status" value="1"/>
</dbReference>
<dbReference type="RefSeq" id="WP_188405777.1">
    <property type="nucleotide sequence ID" value="NZ_BMGL01000005.1"/>
</dbReference>
<gene>
    <name evidence="3" type="ORF">GCM10010831_10730</name>
</gene>
<organism evidence="3 4">
    <name type="scientific">Psychroflexus salis</name>
    <dbReference type="NCBI Taxonomy" id="1526574"/>
    <lineage>
        <taxon>Bacteria</taxon>
        <taxon>Pseudomonadati</taxon>
        <taxon>Bacteroidota</taxon>
        <taxon>Flavobacteriia</taxon>
        <taxon>Flavobacteriales</taxon>
        <taxon>Flavobacteriaceae</taxon>
        <taxon>Psychroflexus</taxon>
    </lineage>
</organism>
<dbReference type="InterPro" id="IPR026341">
    <property type="entry name" value="T9SS_type_B"/>
</dbReference>
<accession>A0A916ZRW2</accession>
<name>A0A916ZRW2_9FLAO</name>
<comment type="caution">
    <text evidence="3">The sequence shown here is derived from an EMBL/GenBank/DDBJ whole genome shotgun (WGS) entry which is preliminary data.</text>
</comment>
<feature type="signal peptide" evidence="1">
    <location>
        <begin position="1"/>
        <end position="28"/>
    </location>
</feature>
<feature type="domain" description="DUF7507" evidence="2">
    <location>
        <begin position="427"/>
        <end position="527"/>
    </location>
</feature>
<feature type="chain" id="PRO_5037823811" description="DUF7507 domain-containing protein" evidence="1">
    <location>
        <begin position="29"/>
        <end position="649"/>
    </location>
</feature>
<keyword evidence="1" id="KW-0732">Signal</keyword>
<dbReference type="InterPro" id="IPR049804">
    <property type="entry name" value="Choice_anch_L"/>
</dbReference>
<dbReference type="EMBL" id="BMGL01000005">
    <property type="protein sequence ID" value="GGE11124.1"/>
    <property type="molecule type" value="Genomic_DNA"/>
</dbReference>
<sequence length="649" mass="72463">MFLFSKKSSYKKYLLLCGFFFFQLATFAQIDYTTNPTLTNLIEALEGENLQISNLVILSGNPESQIALFEQDFINPNFLMDSGVYFSTGDVNTELSQVNASSNSSSTNNIFYEDEDLQSIEESATFDVVLFQFDVSLGNLSNSIVFSYQFASEEYPDFVGSIYNDVFAIFIEGPGIEGAENIAKIPTSGNPTAVNFVNGGVLGFFGSSEANVDLNQTELYINNGHLNTGEENPLNQPGPFLVDVEFNGLTTLIESTAINLLPGETYQVKIALADTADSIYDSGVFFKPIRAPLVEPELSFTKQGIYLGDENEAQVGDEVRYVFEIINNGFVNLNEFVFIDNFFENYEIEGLADLILAPNESFSFELPYFITQDDINRGALYNTASINYAYAEFDFSRLSDNSNVLDENHPFYNSNCPDCNVVLLPQNPELSLIKEASFNEENLNLGSLIQYNFNIKNTGNVDLFSVRIEDNLPGLRLFGEPITLLVEEENETNFSAEYNVQLSDFAIGKVINQATAIGYTLLDEEITDLSDNEFFIENNPTEVPIPPCDVSIFNTITPNNDGINDVFVIEGIACYPDNTVKIFNRWGVEVFSAKSYDNQDVVFTGNSSARAIYNSDEGLPSGVYFYIIQYTNQEEKITEKGTLFIKREN</sequence>
<keyword evidence="4" id="KW-1185">Reference proteome</keyword>
<evidence type="ECO:0000259" key="2">
    <source>
        <dbReference type="Pfam" id="PF24346"/>
    </source>
</evidence>
<dbReference type="Pfam" id="PF13585">
    <property type="entry name" value="CHU_C"/>
    <property type="match status" value="1"/>
</dbReference>
<dbReference type="NCBIfam" id="NF038133">
    <property type="entry name" value="choice_anch_L"/>
    <property type="match status" value="1"/>
</dbReference>
<dbReference type="Proteomes" id="UP000599688">
    <property type="component" value="Unassembled WGS sequence"/>
</dbReference>
<feature type="domain" description="DUF7507" evidence="2">
    <location>
        <begin position="296"/>
        <end position="387"/>
    </location>
</feature>
<dbReference type="Pfam" id="PF24346">
    <property type="entry name" value="DUF7507"/>
    <property type="match status" value="2"/>
</dbReference>
<reference evidence="3 4" key="1">
    <citation type="journal article" date="2014" name="Int. J. Syst. Evol. Microbiol.">
        <title>Complete genome sequence of Corynebacterium casei LMG S-19264T (=DSM 44701T), isolated from a smear-ripened cheese.</title>
        <authorList>
            <consortium name="US DOE Joint Genome Institute (JGI-PGF)"/>
            <person name="Walter F."/>
            <person name="Albersmeier A."/>
            <person name="Kalinowski J."/>
            <person name="Ruckert C."/>
        </authorList>
    </citation>
    <scope>NUCLEOTIDE SEQUENCE [LARGE SCALE GENOMIC DNA]</scope>
    <source>
        <strain evidence="3 4">CGMCC 1.12925</strain>
    </source>
</reference>
<dbReference type="NCBIfam" id="TIGR01451">
    <property type="entry name" value="B_ant_repeat"/>
    <property type="match status" value="1"/>
</dbReference>
<evidence type="ECO:0000313" key="3">
    <source>
        <dbReference type="EMBL" id="GGE11124.1"/>
    </source>
</evidence>
<proteinExistence type="predicted"/>
<dbReference type="AlphaFoldDB" id="A0A916ZRW2"/>
<dbReference type="InterPro" id="IPR055354">
    <property type="entry name" value="DUF7507"/>
</dbReference>
<dbReference type="InterPro" id="IPR047589">
    <property type="entry name" value="DUF11_rpt"/>
</dbReference>
<evidence type="ECO:0000256" key="1">
    <source>
        <dbReference type="SAM" id="SignalP"/>
    </source>
</evidence>
<protein>
    <recommendedName>
        <fullName evidence="2">DUF7507 domain-containing protein</fullName>
    </recommendedName>
</protein>